<dbReference type="EMBL" id="CP017305">
    <property type="protein sequence ID" value="AOS83457.1"/>
    <property type="molecule type" value="Genomic_DNA"/>
</dbReference>
<accession>A0A1D8D3B0</accession>
<dbReference type="CDD" id="cd05379">
    <property type="entry name" value="CAP_bacterial"/>
    <property type="match status" value="1"/>
</dbReference>
<dbReference type="KEGG" id="clz:BIU88_04455"/>
<dbReference type="Proteomes" id="UP000095185">
    <property type="component" value="Chromosome"/>
</dbReference>
<evidence type="ECO:0000313" key="3">
    <source>
        <dbReference type="EMBL" id="AOS83457.1"/>
    </source>
</evidence>
<dbReference type="AlphaFoldDB" id="A0A1D8D3B0"/>
<keyword evidence="4" id="KW-1185">Reference proteome</keyword>
<gene>
    <name evidence="3" type="ORF">BIU88_04455</name>
</gene>
<dbReference type="PANTHER" id="PTHR31157">
    <property type="entry name" value="SCP DOMAIN-CONTAINING PROTEIN"/>
    <property type="match status" value="1"/>
</dbReference>
<dbReference type="STRING" id="274537.BIU88_04455"/>
<dbReference type="InterPro" id="IPR014044">
    <property type="entry name" value="CAP_dom"/>
</dbReference>
<evidence type="ECO:0000259" key="2">
    <source>
        <dbReference type="Pfam" id="PF00188"/>
    </source>
</evidence>
<sequence>MPAWAYLDHARTRQSWESSSDDDEAPDTRSGHARYLTPDELEVLAEINLMRSDPASYAALRLEPLRSQYQGKRFFPSGSSVRPVWTREGVKALDECIRVLKNTKPMPRFSPSEALTLAAREMTQDQGATTQTGHVGCSGSTMLERILRHGNWRSTLAENISYGYHNPGEIVVTLLIDDGVYDRAHRLNLLNIKLDRIGISIGAHRRYNVMCVMDFAAGYNANRL</sequence>
<feature type="domain" description="SCP" evidence="2">
    <location>
        <begin position="102"/>
        <end position="214"/>
    </location>
</feature>
<dbReference type="InterPro" id="IPR035940">
    <property type="entry name" value="CAP_sf"/>
</dbReference>
<protein>
    <recommendedName>
        <fullName evidence="2">SCP domain-containing protein</fullName>
    </recommendedName>
</protein>
<organism evidence="3 4">
    <name type="scientific">Chlorobaculum limnaeum</name>
    <dbReference type="NCBI Taxonomy" id="274537"/>
    <lineage>
        <taxon>Bacteria</taxon>
        <taxon>Pseudomonadati</taxon>
        <taxon>Chlorobiota</taxon>
        <taxon>Chlorobiia</taxon>
        <taxon>Chlorobiales</taxon>
        <taxon>Chlorobiaceae</taxon>
        <taxon>Chlorobaculum</taxon>
    </lineage>
</organism>
<dbReference type="RefSeq" id="WP_069809175.1">
    <property type="nucleotide sequence ID" value="NZ_CP017305.1"/>
</dbReference>
<evidence type="ECO:0000256" key="1">
    <source>
        <dbReference type="SAM" id="MobiDB-lite"/>
    </source>
</evidence>
<dbReference type="Gene3D" id="3.40.33.10">
    <property type="entry name" value="CAP"/>
    <property type="match status" value="1"/>
</dbReference>
<name>A0A1D8D3B0_CHLLM</name>
<feature type="region of interest" description="Disordered" evidence="1">
    <location>
        <begin position="15"/>
        <end position="34"/>
    </location>
</feature>
<evidence type="ECO:0000313" key="4">
    <source>
        <dbReference type="Proteomes" id="UP000095185"/>
    </source>
</evidence>
<dbReference type="PANTHER" id="PTHR31157:SF1">
    <property type="entry name" value="SCP DOMAIN-CONTAINING PROTEIN"/>
    <property type="match status" value="1"/>
</dbReference>
<dbReference type="Pfam" id="PF00188">
    <property type="entry name" value="CAP"/>
    <property type="match status" value="1"/>
</dbReference>
<reference evidence="3" key="1">
    <citation type="submission" date="2016-09" db="EMBL/GenBank/DDBJ databases">
        <title>Genome sequence of Chlorobaculum limnaeum.</title>
        <authorList>
            <person name="Liu Z."/>
            <person name="Tank M."/>
            <person name="Bryant D.A."/>
        </authorList>
    </citation>
    <scope>NUCLEOTIDE SEQUENCE [LARGE SCALE GENOMIC DNA]</scope>
    <source>
        <strain evidence="3">DSM 1677</strain>
    </source>
</reference>
<proteinExistence type="predicted"/>